<dbReference type="EMBL" id="RBIR01000003">
    <property type="protein sequence ID" value="RKR20170.1"/>
    <property type="molecule type" value="Genomic_DNA"/>
</dbReference>
<reference evidence="2 3" key="1">
    <citation type="submission" date="2018-10" db="EMBL/GenBank/DDBJ databases">
        <title>Genomic Encyclopedia of Type Strains, Phase IV (KMG-IV): sequencing the most valuable type-strain genomes for metagenomic binning, comparative biology and taxonomic classification.</title>
        <authorList>
            <person name="Goeker M."/>
        </authorList>
    </citation>
    <scope>NUCLEOTIDE SEQUENCE [LARGE SCALE GENOMIC DNA]</scope>
    <source>
        <strain evidence="2 3">DSM 25586</strain>
    </source>
</reference>
<sequence>MAGAWQNRCVDAPDPPIVNWPSAVVAFLVDSLLVWGPAVAVFLLAPAHALPLAAGTVLAAVGANWTLYARGTTLGTYVGGFRIRTRHGLAPGRSYGLVLSLLTCVSVPAMVGLLAVTFAPGNEASGPVGSPASYPLFGERTSRRKFLQAADDHWERWT</sequence>
<keyword evidence="1" id="KW-0812">Transmembrane</keyword>
<feature type="transmembrane region" description="Helical" evidence="1">
    <location>
        <begin position="50"/>
        <end position="68"/>
    </location>
</feature>
<keyword evidence="1" id="KW-0472">Membrane</keyword>
<comment type="caution">
    <text evidence="2">The sequence shown here is derived from an EMBL/GenBank/DDBJ whole genome shotgun (WGS) entry which is preliminary data.</text>
</comment>
<protein>
    <recommendedName>
        <fullName evidence="4">RDD family protein</fullName>
    </recommendedName>
</protein>
<evidence type="ECO:0000313" key="2">
    <source>
        <dbReference type="EMBL" id="RKR20170.1"/>
    </source>
</evidence>
<feature type="transmembrane region" description="Helical" evidence="1">
    <location>
        <begin position="20"/>
        <end position="43"/>
    </location>
</feature>
<evidence type="ECO:0008006" key="4">
    <source>
        <dbReference type="Google" id="ProtNLM"/>
    </source>
</evidence>
<evidence type="ECO:0000313" key="3">
    <source>
        <dbReference type="Proteomes" id="UP000276055"/>
    </source>
</evidence>
<dbReference type="AlphaFoldDB" id="A0A495ETA1"/>
<accession>A0A495ETA1</accession>
<name>A0A495ETA1_9MICC</name>
<keyword evidence="1" id="KW-1133">Transmembrane helix</keyword>
<organism evidence="2 3">
    <name type="scientific">Arthrobacter oryzae</name>
    <dbReference type="NCBI Taxonomy" id="409290"/>
    <lineage>
        <taxon>Bacteria</taxon>
        <taxon>Bacillati</taxon>
        <taxon>Actinomycetota</taxon>
        <taxon>Actinomycetes</taxon>
        <taxon>Micrococcales</taxon>
        <taxon>Micrococcaceae</taxon>
        <taxon>Arthrobacter</taxon>
    </lineage>
</organism>
<proteinExistence type="predicted"/>
<feature type="transmembrane region" description="Helical" evidence="1">
    <location>
        <begin position="95"/>
        <end position="116"/>
    </location>
</feature>
<evidence type="ECO:0000256" key="1">
    <source>
        <dbReference type="SAM" id="Phobius"/>
    </source>
</evidence>
<dbReference type="Proteomes" id="UP000276055">
    <property type="component" value="Unassembled WGS sequence"/>
</dbReference>
<gene>
    <name evidence="2" type="ORF">C8D78_1985</name>
</gene>